<accession>A0ABY6HMS4</accession>
<dbReference type="Gene3D" id="3.30.460.10">
    <property type="entry name" value="Beta Polymerase, domain 2"/>
    <property type="match status" value="1"/>
</dbReference>
<protein>
    <recommendedName>
        <fullName evidence="3">GrpB family protein</fullName>
    </recommendedName>
</protein>
<gene>
    <name evidence="1" type="ORF">NEF87_001092</name>
</gene>
<dbReference type="EMBL" id="CP104013">
    <property type="protein sequence ID" value="UYP44807.1"/>
    <property type="molecule type" value="Genomic_DNA"/>
</dbReference>
<keyword evidence="2" id="KW-1185">Reference proteome</keyword>
<evidence type="ECO:0000313" key="1">
    <source>
        <dbReference type="EMBL" id="UYP44807.1"/>
    </source>
</evidence>
<sequence length="185" mass="21469">MTQNPIIIETYSSEWVREFNRIREILTKTLMGDFLTIEHVGSTSIQGLSAKPILDITIVIDSRDLLPKIITKLKSIGYIHCGDKGIPGREAFERLSSDVPYTNPPHVWIHQHLYVCDKEAEQLKQHLLFRNYLRKHPDEALLYGQLKLHLAGKYRHNREAYTNAKTDFILEILRKATKEKTYGNI</sequence>
<proteinExistence type="predicted"/>
<reference evidence="1" key="1">
    <citation type="submission" date="2022-09" db="EMBL/GenBank/DDBJ databases">
        <title>Actin cytoskeleton and complex cell architecture in an #Asgard archaeon.</title>
        <authorList>
            <person name="Ponce Toledo R.I."/>
            <person name="Schleper C."/>
            <person name="Rodrigues Oliveira T."/>
            <person name="Wollweber F."/>
            <person name="Xu J."/>
            <person name="Rittmann S."/>
            <person name="Klingl A."/>
            <person name="Pilhofer M."/>
        </authorList>
    </citation>
    <scope>NUCLEOTIDE SEQUENCE</scope>
    <source>
        <strain evidence="1">B-35</strain>
    </source>
</reference>
<dbReference type="Pfam" id="PF04229">
    <property type="entry name" value="GrpB"/>
    <property type="match status" value="1"/>
</dbReference>
<evidence type="ECO:0008006" key="3">
    <source>
        <dbReference type="Google" id="ProtNLM"/>
    </source>
</evidence>
<evidence type="ECO:0000313" key="2">
    <source>
        <dbReference type="Proteomes" id="UP001208689"/>
    </source>
</evidence>
<dbReference type="SUPFAM" id="SSF81301">
    <property type="entry name" value="Nucleotidyltransferase"/>
    <property type="match status" value="1"/>
</dbReference>
<dbReference type="PANTHER" id="PTHR34822">
    <property type="entry name" value="GRPB DOMAIN PROTEIN (AFU_ORTHOLOGUE AFUA_1G01530)"/>
    <property type="match status" value="1"/>
</dbReference>
<organism evidence="1 2">
    <name type="scientific">Candidatus Lokiarchaeum ossiferum</name>
    <dbReference type="NCBI Taxonomy" id="2951803"/>
    <lineage>
        <taxon>Archaea</taxon>
        <taxon>Promethearchaeati</taxon>
        <taxon>Promethearchaeota</taxon>
        <taxon>Promethearchaeia</taxon>
        <taxon>Promethearchaeales</taxon>
        <taxon>Promethearchaeaceae</taxon>
        <taxon>Candidatus Lokiarchaeum</taxon>
    </lineage>
</organism>
<dbReference type="Proteomes" id="UP001208689">
    <property type="component" value="Chromosome"/>
</dbReference>
<dbReference type="PANTHER" id="PTHR34822:SF1">
    <property type="entry name" value="GRPB FAMILY PROTEIN"/>
    <property type="match status" value="1"/>
</dbReference>
<dbReference type="InterPro" id="IPR007344">
    <property type="entry name" value="GrpB/CoaE"/>
</dbReference>
<name>A0ABY6HMS4_9ARCH</name>
<dbReference type="InterPro" id="IPR043519">
    <property type="entry name" value="NT_sf"/>
</dbReference>